<dbReference type="InterPro" id="IPR003604">
    <property type="entry name" value="Matrin/U1-like-C_Znf_C2H2"/>
</dbReference>
<feature type="compositionally biased region" description="Low complexity" evidence="1">
    <location>
        <begin position="982"/>
        <end position="993"/>
    </location>
</feature>
<reference evidence="3" key="1">
    <citation type="submission" date="2024-06" db="EMBL/GenBank/DDBJ databases">
        <authorList>
            <person name="Liu X."/>
            <person name="Lenzi L."/>
            <person name="Haldenby T S."/>
            <person name="Uol C."/>
        </authorList>
    </citation>
    <scope>NUCLEOTIDE SEQUENCE</scope>
</reference>
<proteinExistence type="predicted"/>
<feature type="compositionally biased region" description="Polar residues" evidence="1">
    <location>
        <begin position="1002"/>
        <end position="1020"/>
    </location>
</feature>
<feature type="compositionally biased region" description="Low complexity" evidence="1">
    <location>
        <begin position="920"/>
        <end position="931"/>
    </location>
</feature>
<feature type="compositionally biased region" description="Acidic residues" evidence="1">
    <location>
        <begin position="601"/>
        <end position="614"/>
    </location>
</feature>
<evidence type="ECO:0000256" key="1">
    <source>
        <dbReference type="SAM" id="MobiDB-lite"/>
    </source>
</evidence>
<feature type="compositionally biased region" description="Polar residues" evidence="1">
    <location>
        <begin position="1070"/>
        <end position="1087"/>
    </location>
</feature>
<feature type="compositionally biased region" description="Basic and acidic residues" evidence="1">
    <location>
        <begin position="631"/>
        <end position="642"/>
    </location>
</feature>
<accession>A0AAV2T5M8</accession>
<feature type="domain" description="C2H2-type" evidence="2">
    <location>
        <begin position="290"/>
        <end position="312"/>
    </location>
</feature>
<dbReference type="SUPFAM" id="SSF57667">
    <property type="entry name" value="beta-beta-alpha zinc fingers"/>
    <property type="match status" value="1"/>
</dbReference>
<dbReference type="PROSITE" id="PS00028">
    <property type="entry name" value="ZINC_FINGER_C2H2_1"/>
    <property type="match status" value="1"/>
</dbReference>
<dbReference type="Gene3D" id="3.30.160.60">
    <property type="entry name" value="Classic Zinc Finger"/>
    <property type="match status" value="1"/>
</dbReference>
<feature type="region of interest" description="Disordered" evidence="1">
    <location>
        <begin position="555"/>
        <end position="642"/>
    </location>
</feature>
<feature type="region of interest" description="Disordered" evidence="1">
    <location>
        <begin position="1195"/>
        <end position="1214"/>
    </location>
</feature>
<dbReference type="InterPro" id="IPR036236">
    <property type="entry name" value="Znf_C2H2_sf"/>
</dbReference>
<gene>
    <name evidence="3" type="ORF">CDAUBV1_LOCUS5612</name>
</gene>
<dbReference type="GO" id="GO:0008270">
    <property type="term" value="F:zinc ion binding"/>
    <property type="evidence" value="ECO:0007669"/>
    <property type="project" value="InterPro"/>
</dbReference>
<dbReference type="Pfam" id="PF12874">
    <property type="entry name" value="zf-met"/>
    <property type="match status" value="1"/>
</dbReference>
<comment type="caution">
    <text evidence="3">The sequence shown here is derived from an EMBL/GenBank/DDBJ whole genome shotgun (WGS) entry which is preliminary data.</text>
</comment>
<evidence type="ECO:0000313" key="3">
    <source>
        <dbReference type="EMBL" id="CAL5132773.1"/>
    </source>
</evidence>
<feature type="region of interest" description="Disordered" evidence="1">
    <location>
        <begin position="906"/>
        <end position="931"/>
    </location>
</feature>
<dbReference type="Proteomes" id="UP001497525">
    <property type="component" value="Unassembled WGS sequence"/>
</dbReference>
<dbReference type="GO" id="GO:0003727">
    <property type="term" value="F:single-stranded RNA binding"/>
    <property type="evidence" value="ECO:0007669"/>
    <property type="project" value="TreeGrafter"/>
</dbReference>
<feature type="region of interest" description="Disordered" evidence="1">
    <location>
        <begin position="967"/>
        <end position="1020"/>
    </location>
</feature>
<organism evidence="3 4">
    <name type="scientific">Calicophoron daubneyi</name>
    <name type="common">Rumen fluke</name>
    <name type="synonym">Paramphistomum daubneyi</name>
    <dbReference type="NCBI Taxonomy" id="300641"/>
    <lineage>
        <taxon>Eukaryota</taxon>
        <taxon>Metazoa</taxon>
        <taxon>Spiralia</taxon>
        <taxon>Lophotrochozoa</taxon>
        <taxon>Platyhelminthes</taxon>
        <taxon>Trematoda</taxon>
        <taxon>Digenea</taxon>
        <taxon>Plagiorchiida</taxon>
        <taxon>Pronocephalata</taxon>
        <taxon>Paramphistomoidea</taxon>
        <taxon>Paramphistomidae</taxon>
        <taxon>Calicophoron</taxon>
    </lineage>
</organism>
<dbReference type="SMART" id="SM00355">
    <property type="entry name" value="ZnF_C2H2"/>
    <property type="match status" value="2"/>
</dbReference>
<dbReference type="GO" id="GO:0071011">
    <property type="term" value="C:precatalytic spliceosome"/>
    <property type="evidence" value="ECO:0007669"/>
    <property type="project" value="TreeGrafter"/>
</dbReference>
<sequence>MLGTSPEIWKKEVEDYEARMFDYFAQCSTRLRQWYEKGGEHSEAYRLEYKRLSDEYQRYIEYIQQLRELVGNPSATTEFQPTNAPLNKLTEEATTSEAAPIALSEPASVLSSSYTTAAARYTQYYREMISYFDKLLASIESCKQNENEVKSTAPSRTINGEVPVAHSEEPPIDMCCDPRVMMEQYFERYGEAGKWDWASWNNYLSWIARTYPQWYGIFMEYSQSLGIDWDEMYKCWKLSDPVVSNGPTVETLSLRPGAHPQQNINRSGLFNSFSEQNGCVDDSWGNSLFCQTCKQQFSSDRVFRLHFRGVTHIQRALQDVQKQHPEHFDGWVQPRLPEMTPEERHHVWLQSQYLQYNQSEFLLSGSFYCELCKVNSSSHASLQSHLNGRRHRENVAIMQRTGDVTQLKEKRPMPIKITARLQTLLDMCTQPLIGLNYIVERQFGDDEDCVYICELCDEKIVRQQAIKHVCDIPHRVKYMRIHYPELCMILDHDNSDLVTRKKRIDFFAKKVEDFEGRKRVKVKCLSAFDALRRIWRPPPLTLEVNDRSKNIAKISQKLKSNQKKVSSSKRPKNNLERHTNAEENSVRKNSAEACHSSSSVEDLEEGEITEDSSSDESGSIGEEQSINPSNLEERVVSHELSPDVSSKELEEFFPIRRLFPPHAMPHNPDPECTSYIEKLKADGSLSLGHPSSDINEDNAATDMAQQLSAKSDSVSLEEEFSREADWVLDRVRAHRADEEEQRRQLAASVSATAIVQATKQAEAERQTRMQQGLDVMEKTRMAIDSGIYDAHFIQPPVCRPTDFTTLPPLCVPAGPRPPFMSLSNPPPQPIGPHFDPHPVHPGNQTTCPMAPDRRQLAMSNGAVEVILSAIGALKNAGQLPSYLTDLLNTRNQQQVQQRLQEQQFQHQQHRVQLDEEQLQHQKQQHLQQWEQGQHFQQHRNLHEEEQIWREQEKRQCFQQWQQDRWFHHQQQQRTQPDDRQSQHTQHQQPLHQQPDNYDGESNRFSGLPNVTSNSVPSTTATASISTMNHRTGSFIPVTPTSIGPVAAPQPSPEERVVQTSMSPSVINMTTDSSFTNARSSSLANPGTLSRLMEPSLPSRICDHPSDPNYASSINTKNHPYADRNLNPATPEPHEEVRRHQSPIRKHSRFDLDYRDKTNSPIASDLTSKVTSYIRTEQPRSSDTMFDAYALYSRHSDEHSRSQQHQRLGGGGFVRPEIRYPYQKRANATGSSQKAGRKLSVIADFLGVNEPPAPPSVSISDAPHTPPLVNTSLSSSAFVPMSSNMSYWRAPAEPSYLIPVSTPTSNLHSSTLPRISFYIPTVQTTSVQPGVLPVPPTQLSASLIPSPSCPVSQVFCSSPSPFLPSVSSKAFASLLGAPFNFSEFVRQLRGT</sequence>
<feature type="compositionally biased region" description="Low complexity" evidence="1">
    <location>
        <begin position="615"/>
        <end position="626"/>
    </location>
</feature>
<dbReference type="EMBL" id="CAXLJL010000134">
    <property type="protein sequence ID" value="CAL5132773.1"/>
    <property type="molecule type" value="Genomic_DNA"/>
</dbReference>
<dbReference type="SMART" id="SM00451">
    <property type="entry name" value="ZnF_U1"/>
    <property type="match status" value="2"/>
</dbReference>
<name>A0AAV2T5M8_CALDB</name>
<feature type="region of interest" description="Disordered" evidence="1">
    <location>
        <begin position="1070"/>
        <end position="1089"/>
    </location>
</feature>
<dbReference type="GO" id="GO:0003725">
    <property type="term" value="F:double-stranded RNA binding"/>
    <property type="evidence" value="ECO:0007669"/>
    <property type="project" value="TreeGrafter"/>
</dbReference>
<dbReference type="InterPro" id="IPR013087">
    <property type="entry name" value="Znf_C2H2_type"/>
</dbReference>
<dbReference type="PANTHER" id="PTHR45762:SF3">
    <property type="entry name" value="ZINC-FINGER PROTEIN AT 72D, ISOFORM B"/>
    <property type="match status" value="1"/>
</dbReference>
<evidence type="ECO:0000313" key="4">
    <source>
        <dbReference type="Proteomes" id="UP001497525"/>
    </source>
</evidence>
<feature type="compositionally biased region" description="Basic residues" evidence="1">
    <location>
        <begin position="560"/>
        <end position="572"/>
    </location>
</feature>
<protein>
    <recommendedName>
        <fullName evidence="2">C2H2-type domain-containing protein</fullName>
    </recommendedName>
</protein>
<dbReference type="PANTHER" id="PTHR45762">
    <property type="entry name" value="ZINC FINGER RNA-BINDING PROTEIN"/>
    <property type="match status" value="1"/>
</dbReference>
<feature type="compositionally biased region" description="Basic and acidic residues" evidence="1">
    <location>
        <begin position="573"/>
        <end position="590"/>
    </location>
</feature>
<evidence type="ECO:0000259" key="2">
    <source>
        <dbReference type="PROSITE" id="PS00028"/>
    </source>
</evidence>